<evidence type="ECO:0000256" key="1">
    <source>
        <dbReference type="ARBA" id="ARBA00022612"/>
    </source>
</evidence>
<dbReference type="InterPro" id="IPR027417">
    <property type="entry name" value="P-loop_NTPase"/>
</dbReference>
<feature type="region of interest" description="Disordered" evidence="2">
    <location>
        <begin position="492"/>
        <end position="542"/>
    </location>
</feature>
<keyword evidence="5" id="KW-1185">Reference proteome</keyword>
<dbReference type="Gene3D" id="3.30.420.240">
    <property type="match status" value="1"/>
</dbReference>
<keyword evidence="1" id="KW-1188">Viral release from host cell</keyword>
<protein>
    <submittedName>
        <fullName evidence="4">Phage terminase large subunit</fullName>
    </submittedName>
</protein>
<dbReference type="Proteomes" id="UP001596065">
    <property type="component" value="Unassembled WGS sequence"/>
</dbReference>
<dbReference type="NCBIfam" id="TIGR01630">
    <property type="entry name" value="psiM2_ORF9"/>
    <property type="match status" value="1"/>
</dbReference>
<dbReference type="Gene3D" id="3.40.50.300">
    <property type="entry name" value="P-loop containing nucleotide triphosphate hydrolases"/>
    <property type="match status" value="1"/>
</dbReference>
<evidence type="ECO:0000256" key="2">
    <source>
        <dbReference type="SAM" id="MobiDB-lite"/>
    </source>
</evidence>
<proteinExistence type="predicted"/>
<reference evidence="5" key="1">
    <citation type="journal article" date="2019" name="Int. J. Syst. Evol. Microbiol.">
        <title>The Global Catalogue of Microorganisms (GCM) 10K type strain sequencing project: providing services to taxonomists for standard genome sequencing and annotation.</title>
        <authorList>
            <consortium name="The Broad Institute Genomics Platform"/>
            <consortium name="The Broad Institute Genome Sequencing Center for Infectious Disease"/>
            <person name="Wu L."/>
            <person name="Ma J."/>
        </authorList>
    </citation>
    <scope>NUCLEOTIDE SEQUENCE [LARGE SCALE GENOMIC DNA]</scope>
    <source>
        <strain evidence="5">KCTC 5701</strain>
    </source>
</reference>
<dbReference type="Pfam" id="PF17289">
    <property type="entry name" value="Terminase_6C"/>
    <property type="match status" value="1"/>
</dbReference>
<name>A0ABW0W8I9_STRNO</name>
<dbReference type="InterPro" id="IPR035421">
    <property type="entry name" value="Terminase_6C"/>
</dbReference>
<feature type="compositionally biased region" description="Low complexity" evidence="2">
    <location>
        <begin position="495"/>
        <end position="506"/>
    </location>
</feature>
<feature type="domain" description="Terminase large subunit gp17-like C-terminal" evidence="3">
    <location>
        <begin position="328"/>
        <end position="473"/>
    </location>
</feature>
<evidence type="ECO:0000313" key="4">
    <source>
        <dbReference type="EMBL" id="MFC5654510.1"/>
    </source>
</evidence>
<accession>A0ABW0W8I9</accession>
<dbReference type="EMBL" id="JBHSOE010000003">
    <property type="protein sequence ID" value="MFC5654510.1"/>
    <property type="molecule type" value="Genomic_DNA"/>
</dbReference>
<evidence type="ECO:0000313" key="5">
    <source>
        <dbReference type="Proteomes" id="UP001596065"/>
    </source>
</evidence>
<gene>
    <name evidence="4" type="primary">terL</name>
    <name evidence="4" type="ORF">ACFP3J_03250</name>
</gene>
<sequence>MSSDMDALALAADRLEGRSDAVDRYPTPHDLARELDPRVVLTPALSLLDQNLIDAAEGRCRRLIWTMPPQEGKSQRVSRTFPAWLLARDPDKRIAIASYELGTARRWGRAIRNDIAANPDKFGLRIRRDTASAAEWQIQDHAGGVYSVGVQGALTGRPVDVLIIDDPIKDRAQAESLVFRERVWDFWTDTARTRFGPDTVVIVVLTRWHEDDLAGRLLAQDVRGEWRHINVPAQADHDPNQGQTDPLGRAPGEYLISARGRTAKDWEETRQDVGSRTWTSLYQGRPSPTTGDVWRRQWWRRYGTPLWSQDADRPDAYRVEECDQVIMSWDMAFKDTRSSDYVVGQVWARKGADVYLLDQIRKRLSFTDTLAAFEAMVKRWPGATAKLVEDKANGTAVISTLKSKVPGIIAVTPTESKYARATAVSPVLEAGNVFLPEKAVELFDPEELIDEAAAFPNAAHDDMVDATSQALAYLLLDQTGAHAWIAHYRAKAEGTTTEPEPQANEEPPADDASPDLDPYAAMSEDPAVIRKRMRDARFRGQP</sequence>
<evidence type="ECO:0000259" key="3">
    <source>
        <dbReference type="Pfam" id="PF17289"/>
    </source>
</evidence>
<dbReference type="RefSeq" id="WP_344347280.1">
    <property type="nucleotide sequence ID" value="NZ_BAAASM010000009.1"/>
</dbReference>
<comment type="caution">
    <text evidence="4">The sequence shown here is derived from an EMBL/GenBank/DDBJ whole genome shotgun (WGS) entry which is preliminary data.</text>
</comment>
<dbReference type="InterPro" id="IPR006517">
    <property type="entry name" value="Phage_terminase_lsu-like_C"/>
</dbReference>
<organism evidence="4 5">
    <name type="scientific">Streptomyces nogalater</name>
    <dbReference type="NCBI Taxonomy" id="38314"/>
    <lineage>
        <taxon>Bacteria</taxon>
        <taxon>Bacillati</taxon>
        <taxon>Actinomycetota</taxon>
        <taxon>Actinomycetes</taxon>
        <taxon>Kitasatosporales</taxon>
        <taxon>Streptomycetaceae</taxon>
        <taxon>Streptomyces</taxon>
    </lineage>
</organism>
<dbReference type="Pfam" id="PF03237">
    <property type="entry name" value="Terminase_6N"/>
    <property type="match status" value="1"/>
</dbReference>